<evidence type="ECO:0000259" key="5">
    <source>
        <dbReference type="PROSITE" id="PS50102"/>
    </source>
</evidence>
<reference evidence="6" key="1">
    <citation type="submission" date="2020-08" db="EMBL/GenBank/DDBJ databases">
        <title>Plant Genome Project.</title>
        <authorList>
            <person name="Zhang R.-G."/>
        </authorList>
    </citation>
    <scope>NUCLEOTIDE SEQUENCE</scope>
    <source>
        <strain evidence="6">WSP0</strain>
        <tissue evidence="6">Leaf</tissue>
    </source>
</reference>
<dbReference type="InterPro" id="IPR012677">
    <property type="entry name" value="Nucleotide-bd_a/b_plait_sf"/>
</dbReference>
<dbReference type="SMART" id="SM00360">
    <property type="entry name" value="RRM"/>
    <property type="match status" value="2"/>
</dbReference>
<evidence type="ECO:0000313" key="7">
    <source>
        <dbReference type="Proteomes" id="UP000823749"/>
    </source>
</evidence>
<protein>
    <recommendedName>
        <fullName evidence="5">RRM domain-containing protein</fullName>
    </recommendedName>
</protein>
<dbReference type="GO" id="GO:0005681">
    <property type="term" value="C:spliceosomal complex"/>
    <property type="evidence" value="ECO:0007669"/>
    <property type="project" value="UniProtKB-KW"/>
</dbReference>
<gene>
    <name evidence="6" type="ORF">RHGRI_027065</name>
</gene>
<keyword evidence="7" id="KW-1185">Reference proteome</keyword>
<evidence type="ECO:0000313" key="6">
    <source>
        <dbReference type="EMBL" id="KAG5532640.1"/>
    </source>
</evidence>
<proteinExistence type="predicted"/>
<dbReference type="SUPFAM" id="SSF54928">
    <property type="entry name" value="RNA-binding domain, RBD"/>
    <property type="match status" value="1"/>
</dbReference>
<evidence type="ECO:0000256" key="2">
    <source>
        <dbReference type="ARBA" id="ARBA00022728"/>
    </source>
</evidence>
<organism evidence="6 7">
    <name type="scientific">Rhododendron griersonianum</name>
    <dbReference type="NCBI Taxonomy" id="479676"/>
    <lineage>
        <taxon>Eukaryota</taxon>
        <taxon>Viridiplantae</taxon>
        <taxon>Streptophyta</taxon>
        <taxon>Embryophyta</taxon>
        <taxon>Tracheophyta</taxon>
        <taxon>Spermatophyta</taxon>
        <taxon>Magnoliopsida</taxon>
        <taxon>eudicotyledons</taxon>
        <taxon>Gunneridae</taxon>
        <taxon>Pentapetalae</taxon>
        <taxon>asterids</taxon>
        <taxon>Ericales</taxon>
        <taxon>Ericaceae</taxon>
        <taxon>Ericoideae</taxon>
        <taxon>Rhodoreae</taxon>
        <taxon>Rhododendron</taxon>
    </lineage>
</organism>
<dbReference type="InterPro" id="IPR000504">
    <property type="entry name" value="RRM_dom"/>
</dbReference>
<dbReference type="EMBL" id="JACTNZ010000009">
    <property type="protein sequence ID" value="KAG5532640.1"/>
    <property type="molecule type" value="Genomic_DNA"/>
</dbReference>
<dbReference type="GO" id="GO:0003723">
    <property type="term" value="F:RNA binding"/>
    <property type="evidence" value="ECO:0007669"/>
    <property type="project" value="UniProtKB-UniRule"/>
</dbReference>
<dbReference type="PROSITE" id="PS50102">
    <property type="entry name" value="RRM"/>
    <property type="match status" value="1"/>
</dbReference>
<keyword evidence="2" id="KW-0747">Spliceosome</keyword>
<dbReference type="Proteomes" id="UP000823749">
    <property type="component" value="Chromosome 9"/>
</dbReference>
<accession>A0AAV6IZY6</accession>
<name>A0AAV6IZY6_9ERIC</name>
<comment type="caution">
    <text evidence="6">The sequence shown here is derived from an EMBL/GenBank/DDBJ whole genome shotgun (WGS) entry which is preliminary data.</text>
</comment>
<sequence>MKVSDGDNEDEEHDNEDGVHDLHDLRASMISISLWVSDCFGWVWDSDCPPVGNQRLRPKPNSSVDWAQLDEEVWLHQLFRGYGEVVDVFIPNKRSSRFNTKFGFVRFKSRDEAERAVQNLNGILIRDYYIHVNLARFSQDSRSRIPLQKACDRVHEATNFPVNIIKSKEFGGDCSPSFADIVASKSLPGTTGTRFSIKVQDEGNQWLSTSVVAKLPSIWSVESLSEAFIADGVGDIQIHSMGGNFVLLTFPSIEDMNAMLEESDLDFNGKVFPVRVVEEHVGVTNFINASCRCNKGCDAKTVGLSKSKEKPEGEMGAIVEDMVENSSNNGAEDVNGENKEAIVETDPGNDESFDFDVDKVDLENEMEIIEEVAETNVEAEKDIGAEEFQEQALVDNQESWVKNLVKENPVIAENLRGENDKDENIPEHHFEAFRTENEPFSASIKAAINGVKGKKKRKTIDDILGITRVNSVNNKSRNNKPKCAVYRSAVAALALSASISSDGVINRNRIILDEAQAIWTCNKIMGLGYDGEEDEVISKFADMVAEDLDSADKVAGQA</sequence>
<keyword evidence="4" id="KW-0694">RNA-binding</keyword>
<dbReference type="Pfam" id="PF00076">
    <property type="entry name" value="RRM_1"/>
    <property type="match status" value="1"/>
</dbReference>
<evidence type="ECO:0000256" key="1">
    <source>
        <dbReference type="ARBA" id="ARBA00022664"/>
    </source>
</evidence>
<evidence type="ECO:0000256" key="3">
    <source>
        <dbReference type="ARBA" id="ARBA00023187"/>
    </source>
</evidence>
<dbReference type="Gene3D" id="3.30.70.330">
    <property type="match status" value="1"/>
</dbReference>
<evidence type="ECO:0000256" key="4">
    <source>
        <dbReference type="PROSITE-ProRule" id="PRU00176"/>
    </source>
</evidence>
<keyword evidence="3" id="KW-0508">mRNA splicing</keyword>
<dbReference type="InterPro" id="IPR050907">
    <property type="entry name" value="SRSF"/>
</dbReference>
<dbReference type="PANTHER" id="PTHR23147">
    <property type="entry name" value="SERINE/ARGININE RICH SPLICING FACTOR"/>
    <property type="match status" value="1"/>
</dbReference>
<dbReference type="CDD" id="cd00590">
    <property type="entry name" value="RRM_SF"/>
    <property type="match status" value="1"/>
</dbReference>
<feature type="domain" description="RRM" evidence="5">
    <location>
        <begin position="75"/>
        <end position="137"/>
    </location>
</feature>
<dbReference type="InterPro" id="IPR035979">
    <property type="entry name" value="RBD_domain_sf"/>
</dbReference>
<dbReference type="GO" id="GO:0008380">
    <property type="term" value="P:RNA splicing"/>
    <property type="evidence" value="ECO:0007669"/>
    <property type="project" value="UniProtKB-KW"/>
</dbReference>
<dbReference type="AlphaFoldDB" id="A0AAV6IZY6"/>
<dbReference type="GO" id="GO:0006397">
    <property type="term" value="P:mRNA processing"/>
    <property type="evidence" value="ECO:0007669"/>
    <property type="project" value="UniProtKB-KW"/>
</dbReference>
<keyword evidence="1" id="KW-0507">mRNA processing</keyword>